<reference evidence="1" key="1">
    <citation type="thesis" date="2020" institute="ProQuest LLC" country="789 East Eisenhower Parkway, Ann Arbor, MI, USA">
        <title>Comparative Genomics and Chromosome Evolution.</title>
        <authorList>
            <person name="Mudd A.B."/>
        </authorList>
    </citation>
    <scope>NUCLEOTIDE SEQUENCE</scope>
    <source>
        <strain evidence="1">HN-11 Male</strain>
        <tissue evidence="1">Kidney and liver</tissue>
    </source>
</reference>
<evidence type="ECO:0000313" key="2">
    <source>
        <dbReference type="Proteomes" id="UP000770717"/>
    </source>
</evidence>
<evidence type="ECO:0000313" key="1">
    <source>
        <dbReference type="EMBL" id="KAG9461041.1"/>
    </source>
</evidence>
<protein>
    <submittedName>
        <fullName evidence="1">Uncharacterized protein</fullName>
    </submittedName>
</protein>
<dbReference type="OrthoDB" id="10028852at2759"/>
<gene>
    <name evidence="1" type="ORF">GDO78_018350</name>
</gene>
<dbReference type="GO" id="GO:0007099">
    <property type="term" value="P:centriole replication"/>
    <property type="evidence" value="ECO:0007669"/>
    <property type="project" value="InterPro"/>
</dbReference>
<feature type="non-terminal residue" evidence="1">
    <location>
        <position position="1"/>
    </location>
</feature>
<comment type="caution">
    <text evidence="1">The sequence shown here is derived from an EMBL/GenBank/DDBJ whole genome shotgun (WGS) entry which is preliminary data.</text>
</comment>
<dbReference type="PANTHER" id="PTHR13594:SF1">
    <property type="entry name" value="CENTRIOLAR COILED-COIL PROTEIN OF 110 KDA"/>
    <property type="match status" value="1"/>
</dbReference>
<feature type="non-terminal residue" evidence="1">
    <location>
        <position position="73"/>
    </location>
</feature>
<dbReference type="GO" id="GO:1903723">
    <property type="term" value="P:negative regulation of centriole elongation"/>
    <property type="evidence" value="ECO:0007669"/>
    <property type="project" value="TreeGrafter"/>
</dbReference>
<dbReference type="GO" id="GO:0032465">
    <property type="term" value="P:regulation of cytokinesis"/>
    <property type="evidence" value="ECO:0007669"/>
    <property type="project" value="InterPro"/>
</dbReference>
<sequence>DTAEFIKTFRTEVQPSRGLVSAQDVSLQERVVAQLRAAQYEIHDIFFAMDVAERMNILAHDRELRREKMLRQM</sequence>
<keyword evidence="2" id="KW-1185">Reference proteome</keyword>
<accession>A0A8J6B5G1</accession>
<dbReference type="Proteomes" id="UP000770717">
    <property type="component" value="Unassembled WGS sequence"/>
</dbReference>
<dbReference type="AlphaFoldDB" id="A0A8J6B5G1"/>
<proteinExistence type="predicted"/>
<dbReference type="EMBL" id="WNTK01030382">
    <property type="protein sequence ID" value="KAG9461041.1"/>
    <property type="molecule type" value="Genomic_DNA"/>
</dbReference>
<name>A0A8J6B5G1_ELECQ</name>
<dbReference type="InterPro" id="IPR033207">
    <property type="entry name" value="CCP110"/>
</dbReference>
<organism evidence="1 2">
    <name type="scientific">Eleutherodactylus coqui</name>
    <name type="common">Puerto Rican coqui</name>
    <dbReference type="NCBI Taxonomy" id="57060"/>
    <lineage>
        <taxon>Eukaryota</taxon>
        <taxon>Metazoa</taxon>
        <taxon>Chordata</taxon>
        <taxon>Craniata</taxon>
        <taxon>Vertebrata</taxon>
        <taxon>Euteleostomi</taxon>
        <taxon>Amphibia</taxon>
        <taxon>Batrachia</taxon>
        <taxon>Anura</taxon>
        <taxon>Neobatrachia</taxon>
        <taxon>Hyloidea</taxon>
        <taxon>Eleutherodactylidae</taxon>
        <taxon>Eleutherodactylinae</taxon>
        <taxon>Eleutherodactylus</taxon>
        <taxon>Eleutherodactylus</taxon>
    </lineage>
</organism>
<dbReference type="GO" id="GO:0032053">
    <property type="term" value="P:ciliary basal body organization"/>
    <property type="evidence" value="ECO:0007669"/>
    <property type="project" value="TreeGrafter"/>
</dbReference>
<dbReference type="PANTHER" id="PTHR13594">
    <property type="entry name" value="CENTRIOLAR COILED-COIL PROTEIN OF 110 KDA"/>
    <property type="match status" value="1"/>
</dbReference>
<dbReference type="GO" id="GO:0005814">
    <property type="term" value="C:centriole"/>
    <property type="evidence" value="ECO:0007669"/>
    <property type="project" value="InterPro"/>
</dbReference>